<dbReference type="EMBL" id="LFJV01000011">
    <property type="protein sequence ID" value="KMM34839.1"/>
    <property type="molecule type" value="Genomic_DNA"/>
</dbReference>
<feature type="signal peptide" evidence="1">
    <location>
        <begin position="1"/>
        <end position="24"/>
    </location>
</feature>
<evidence type="ECO:0000313" key="4">
    <source>
        <dbReference type="Proteomes" id="UP000036166"/>
    </source>
</evidence>
<dbReference type="AlphaFoldDB" id="A0A0J6CRS9"/>
<dbReference type="PROSITE" id="PS51257">
    <property type="entry name" value="PROKAR_LIPOPROTEIN"/>
    <property type="match status" value="1"/>
</dbReference>
<dbReference type="PATRIC" id="fig|328812.4.peg.465"/>
<dbReference type="InterPro" id="IPR024311">
    <property type="entry name" value="Lipocalin-like"/>
</dbReference>
<evidence type="ECO:0000259" key="2">
    <source>
        <dbReference type="Pfam" id="PF13648"/>
    </source>
</evidence>
<comment type="caution">
    <text evidence="3">The sequence shown here is derived from an EMBL/GenBank/DDBJ whole genome shotgun (WGS) entry which is preliminary data.</text>
</comment>
<evidence type="ECO:0000256" key="1">
    <source>
        <dbReference type="SAM" id="SignalP"/>
    </source>
</evidence>
<protein>
    <recommendedName>
        <fullName evidence="2">Lipocalin-like domain-containing protein</fullName>
    </recommendedName>
</protein>
<evidence type="ECO:0000313" key="3">
    <source>
        <dbReference type="EMBL" id="KMM34839.1"/>
    </source>
</evidence>
<sequence length="140" mass="16072">MRALNFIGMTLLMVLCVTTFTSCSDDEETVNNPNNIIGKWELTWTKGWELNDDGHKEYWDEADSGLYFVFKDDGTGYHYEDYGSNAYFNWELEGNQLSVTYTQFEGTDIYKVEELNSSTLKITSTDDDEVDTSTYKKIAG</sequence>
<dbReference type="Pfam" id="PF13648">
    <property type="entry name" value="Lipocalin_4"/>
    <property type="match status" value="1"/>
</dbReference>
<accession>A0A0J6CRS9</accession>
<dbReference type="Proteomes" id="UP000036166">
    <property type="component" value="Unassembled WGS sequence"/>
</dbReference>
<organism evidence="3 4">
    <name type="scientific">Parabacteroides goldsteinii</name>
    <dbReference type="NCBI Taxonomy" id="328812"/>
    <lineage>
        <taxon>Bacteria</taxon>
        <taxon>Pseudomonadati</taxon>
        <taxon>Bacteroidota</taxon>
        <taxon>Bacteroidia</taxon>
        <taxon>Bacteroidales</taxon>
        <taxon>Tannerellaceae</taxon>
        <taxon>Parabacteroides</taxon>
    </lineage>
</organism>
<proteinExistence type="predicted"/>
<gene>
    <name evidence="3" type="ORF">ACM15_04520</name>
</gene>
<reference evidence="3 4" key="1">
    <citation type="submission" date="2015-06" db="EMBL/GenBank/DDBJ databases">
        <title>Draft Genome Sequence of Parabacteroides goldsteinii with Putative Novel Metallo-Beta-Lactamases Isolated from a Blood Culture from a Human Patient.</title>
        <authorList>
            <person name="Krogh T.J."/>
            <person name="Agergaard C.N."/>
            <person name="Moller-Jensen J."/>
            <person name="Justesen U.S."/>
        </authorList>
    </citation>
    <scope>NUCLEOTIDE SEQUENCE [LARGE SCALE GENOMIC DNA]</scope>
    <source>
        <strain evidence="3 4">910340</strain>
    </source>
</reference>
<feature type="domain" description="Lipocalin-like" evidence="2">
    <location>
        <begin position="36"/>
        <end position="122"/>
    </location>
</feature>
<dbReference type="RefSeq" id="WP_082150353.1">
    <property type="nucleotide sequence ID" value="NZ_LFJV01000011.1"/>
</dbReference>
<feature type="chain" id="PRO_5005269475" description="Lipocalin-like domain-containing protein" evidence="1">
    <location>
        <begin position="25"/>
        <end position="140"/>
    </location>
</feature>
<keyword evidence="1" id="KW-0732">Signal</keyword>
<name>A0A0J6CRS9_9BACT</name>